<comment type="subunit">
    <text evidence="3">Heterohexamer of two PFD-alpha type and four PFD-beta type subunits.</text>
</comment>
<dbReference type="InterPro" id="IPR016655">
    <property type="entry name" value="PFD3"/>
</dbReference>
<dbReference type="PANTHER" id="PTHR12409">
    <property type="entry name" value="PREFOLDIN SUBUNIT 3"/>
    <property type="match status" value="1"/>
</dbReference>
<evidence type="ECO:0000256" key="3">
    <source>
        <dbReference type="PIRNR" id="PIRNR016396"/>
    </source>
</evidence>
<protein>
    <recommendedName>
        <fullName evidence="3">Prefoldin subunit 3</fullName>
    </recommendedName>
</protein>
<dbReference type="GO" id="GO:0005737">
    <property type="term" value="C:cytoplasm"/>
    <property type="evidence" value="ECO:0007669"/>
    <property type="project" value="UniProtKB-ARBA"/>
</dbReference>
<feature type="coiled-coil region" evidence="4">
    <location>
        <begin position="136"/>
        <end position="163"/>
    </location>
</feature>
<evidence type="ECO:0000256" key="1">
    <source>
        <dbReference type="ARBA" id="ARBA00010048"/>
    </source>
</evidence>
<evidence type="ECO:0000256" key="2">
    <source>
        <dbReference type="ARBA" id="ARBA00023186"/>
    </source>
</evidence>
<sequence length="182" mass="21035">MSLEGDKTGNSLGIPKAIFLEDVEKFMKDGSKTAEEVLRKLEELFQKYRVMEVSLLQKKEKLKIQIPDIKQSLDMIQLLKRNKANEKTIETDFILSHNLYARAEVPPTEKVGLWLGANVMLEYSLEQADELLSKNLKQANQSMEQTDNDLDFLKDQITTTEVNMARVYNWDVKRRQSLKPSV</sequence>
<dbReference type="PIRSF" id="PIRSF016396">
    <property type="entry name" value="Prefoldin_subunit_3"/>
    <property type="match status" value="1"/>
</dbReference>
<dbReference type="GO" id="GO:0006457">
    <property type="term" value="P:protein folding"/>
    <property type="evidence" value="ECO:0007669"/>
    <property type="project" value="UniProtKB-UniRule"/>
</dbReference>
<dbReference type="Gene3D" id="1.10.287.370">
    <property type="match status" value="1"/>
</dbReference>
<organism evidence="5 6">
    <name type="scientific">Brachionus plicatilis</name>
    <name type="common">Marine rotifer</name>
    <name type="synonym">Brachionus muelleri</name>
    <dbReference type="NCBI Taxonomy" id="10195"/>
    <lineage>
        <taxon>Eukaryota</taxon>
        <taxon>Metazoa</taxon>
        <taxon>Spiralia</taxon>
        <taxon>Gnathifera</taxon>
        <taxon>Rotifera</taxon>
        <taxon>Eurotatoria</taxon>
        <taxon>Monogononta</taxon>
        <taxon>Pseudotrocha</taxon>
        <taxon>Ploima</taxon>
        <taxon>Brachionidae</taxon>
        <taxon>Brachionus</taxon>
    </lineage>
</organism>
<dbReference type="AlphaFoldDB" id="A0A3M7QIL9"/>
<reference evidence="5 6" key="1">
    <citation type="journal article" date="2018" name="Sci. Rep.">
        <title>Genomic signatures of local adaptation to the degree of environmental predictability in rotifers.</title>
        <authorList>
            <person name="Franch-Gras L."/>
            <person name="Hahn C."/>
            <person name="Garcia-Roger E.M."/>
            <person name="Carmona M.J."/>
            <person name="Serra M."/>
            <person name="Gomez A."/>
        </authorList>
    </citation>
    <scope>NUCLEOTIDE SEQUENCE [LARGE SCALE GENOMIC DNA]</scope>
    <source>
        <strain evidence="5">HYR1</strain>
    </source>
</reference>
<dbReference type="InterPro" id="IPR009053">
    <property type="entry name" value="Prefoldin"/>
</dbReference>
<dbReference type="GO" id="GO:0007017">
    <property type="term" value="P:microtubule-based process"/>
    <property type="evidence" value="ECO:0007669"/>
    <property type="project" value="TreeGrafter"/>
</dbReference>
<dbReference type="STRING" id="10195.A0A3M7QIL9"/>
<name>A0A3M7QIL9_BRAPC</name>
<evidence type="ECO:0000313" key="5">
    <source>
        <dbReference type="EMBL" id="RNA11286.1"/>
    </source>
</evidence>
<dbReference type="InterPro" id="IPR004127">
    <property type="entry name" value="Prefoldin_subunit_alpha"/>
</dbReference>
<comment type="similarity">
    <text evidence="1 3">Belongs to the prefoldin subunit alpha family.</text>
</comment>
<evidence type="ECO:0000313" key="6">
    <source>
        <dbReference type="Proteomes" id="UP000276133"/>
    </source>
</evidence>
<gene>
    <name evidence="5" type="ORF">BpHYR1_048270</name>
</gene>
<comment type="function">
    <text evidence="3">Binds specifically to cytosolic chaperonin (c-CPN) and transfers target proteins to it. Binds to nascent polypeptide chain and promotes folding in an environment in which there are many competing pathways for nonnative proteins.</text>
</comment>
<accession>A0A3M7QIL9</accession>
<keyword evidence="2 3" id="KW-0143">Chaperone</keyword>
<dbReference type="GO" id="GO:0015631">
    <property type="term" value="F:tubulin binding"/>
    <property type="evidence" value="ECO:0007669"/>
    <property type="project" value="TreeGrafter"/>
</dbReference>
<keyword evidence="4" id="KW-0175">Coiled coil</keyword>
<comment type="caution">
    <text evidence="5">The sequence shown here is derived from an EMBL/GenBank/DDBJ whole genome shotgun (WGS) entry which is preliminary data.</text>
</comment>
<proteinExistence type="inferred from homology"/>
<dbReference type="OrthoDB" id="6375174at2759"/>
<dbReference type="PANTHER" id="PTHR12409:SF0">
    <property type="entry name" value="PREFOLDIN SUBUNIT 3"/>
    <property type="match status" value="1"/>
</dbReference>
<dbReference type="Pfam" id="PF02996">
    <property type="entry name" value="Prefoldin"/>
    <property type="match status" value="1"/>
</dbReference>
<dbReference type="Proteomes" id="UP000276133">
    <property type="component" value="Unassembled WGS sequence"/>
</dbReference>
<dbReference type="CDD" id="cd23156">
    <property type="entry name" value="Prefoldin_3"/>
    <property type="match status" value="1"/>
</dbReference>
<keyword evidence="6" id="KW-1185">Reference proteome</keyword>
<dbReference type="FunFam" id="1.10.287.370:FF:000001">
    <property type="entry name" value="Prefoldin subunit 3"/>
    <property type="match status" value="1"/>
</dbReference>
<evidence type="ECO:0000256" key="4">
    <source>
        <dbReference type="SAM" id="Coils"/>
    </source>
</evidence>
<dbReference type="SUPFAM" id="SSF46579">
    <property type="entry name" value="Prefoldin"/>
    <property type="match status" value="1"/>
</dbReference>
<dbReference type="GO" id="GO:0007021">
    <property type="term" value="P:tubulin complex assembly"/>
    <property type="evidence" value="ECO:0007669"/>
    <property type="project" value="TreeGrafter"/>
</dbReference>
<dbReference type="EMBL" id="REGN01005993">
    <property type="protein sequence ID" value="RNA11286.1"/>
    <property type="molecule type" value="Genomic_DNA"/>
</dbReference>
<dbReference type="GO" id="GO:0016272">
    <property type="term" value="C:prefoldin complex"/>
    <property type="evidence" value="ECO:0007669"/>
    <property type="project" value="UniProtKB-UniRule"/>
</dbReference>